<dbReference type="Gene3D" id="3.90.245.10">
    <property type="entry name" value="Ribonucleoside hydrolase-like"/>
    <property type="match status" value="1"/>
</dbReference>
<proteinExistence type="predicted"/>
<evidence type="ECO:0000313" key="5">
    <source>
        <dbReference type="EMBL" id="KDS56722.1"/>
    </source>
</evidence>
<reference evidence="4 6" key="1">
    <citation type="submission" date="2014-04" db="EMBL/GenBank/DDBJ databases">
        <authorList>
            <person name="Sears C."/>
            <person name="Carroll K."/>
            <person name="Sack B.R."/>
            <person name="Qadri F."/>
            <person name="Myers L.L."/>
            <person name="Chung G.-T."/>
            <person name="Escheverria P."/>
            <person name="Fraser C.M."/>
            <person name="Sadzewicz L."/>
            <person name="Shefchek K.A."/>
            <person name="Tallon L."/>
            <person name="Das S.P."/>
            <person name="Daugherty S."/>
            <person name="Mongodin E.F."/>
        </authorList>
    </citation>
    <scope>NUCLEOTIDE SEQUENCE [LARGE SCALE GENOMIC DNA]</scope>
    <source>
        <strain evidence="4 6">3978 T3 ii</strain>
    </source>
</reference>
<feature type="domain" description="Cellulose-binding Sde182 nucleoside hydrolase-like" evidence="2">
    <location>
        <begin position="34"/>
        <end position="359"/>
    </location>
</feature>
<dbReference type="PATRIC" id="fig|1339349.3.peg.1242"/>
<feature type="signal peptide" evidence="1">
    <location>
        <begin position="1"/>
        <end position="21"/>
    </location>
</feature>
<dbReference type="InterPro" id="IPR036452">
    <property type="entry name" value="Ribo_hydro-like"/>
</dbReference>
<sequence length="513" mass="58027">MNKFKCLFFSGLMAVMPACMNGQQTSSEDPSKPRVIITCDPELDDLNSLIRFLLFSTDFRVEGLIYASSQFHWKGDGHGTKWYVPGREYSRNGIDYGPMESWRWDPEERFIDDAVEAYEEVYPNLRVHDPSYPTPEYLKSKIRIGNIEFDGDISKDTPGSELIKAVLLDDCTDPVFINAWGGASTIARALKSIQDIYEHTDAWKGIREKIIKKVVLSLSGDQDDTYARYIKPFWPELRQMEMGGMTVGLAYNAQLRASKENQVFYSPEWMQENIRSKGPFGEMYRVWGDGKQMVKDDKFDFFGLSGYTVDELKEQGYVVWTGVQPKGAYLAEGDTYCFLNLIGNGLRGHENPTYGGWCGGRTLLPDSVKNLPRMEQMKYRAEHYPLPDFTAPVMNGLAARFKWSVTPSYTDANHEPVIKGALAMNAKPGEKLKLKYTVTDPDKNVLAIKWWQYVSAGTYRGKVAVDDPTSANTAFTVPADANPGDTIHLILEATDNGTPQMNRYHRLIITVAE</sequence>
<dbReference type="Pfam" id="PF21027">
    <property type="entry name" value="Sde0182_C"/>
    <property type="match status" value="1"/>
</dbReference>
<dbReference type="Pfam" id="PF07632">
    <property type="entry name" value="Sde182_NH-like"/>
    <property type="match status" value="1"/>
</dbReference>
<name>A0A078S6Z3_BACUN</name>
<gene>
    <name evidence="5" type="ORF">M094_4014</name>
    <name evidence="4" type="ORF">M094_4488</name>
</gene>
<dbReference type="InterPro" id="IPR011483">
    <property type="entry name" value="Sde182_NH-like"/>
</dbReference>
<evidence type="ECO:0000313" key="6">
    <source>
        <dbReference type="Proteomes" id="UP000028013"/>
    </source>
</evidence>
<comment type="caution">
    <text evidence="4">The sequence shown here is derived from an EMBL/GenBank/DDBJ whole genome shotgun (WGS) entry which is preliminary data.</text>
</comment>
<evidence type="ECO:0000259" key="3">
    <source>
        <dbReference type="Pfam" id="PF21027"/>
    </source>
</evidence>
<evidence type="ECO:0000259" key="2">
    <source>
        <dbReference type="Pfam" id="PF07632"/>
    </source>
</evidence>
<dbReference type="EMBL" id="JNHN01000150">
    <property type="protein sequence ID" value="KDS52676.1"/>
    <property type="molecule type" value="Genomic_DNA"/>
</dbReference>
<dbReference type="EMBL" id="JNHN01000096">
    <property type="protein sequence ID" value="KDS56722.1"/>
    <property type="molecule type" value="Genomic_DNA"/>
</dbReference>
<dbReference type="InterPro" id="IPR048527">
    <property type="entry name" value="Sde182_C"/>
</dbReference>
<dbReference type="InterPro" id="IPR013783">
    <property type="entry name" value="Ig-like_fold"/>
</dbReference>
<feature type="chain" id="PRO_5007378106" description="DUF1593 domain-containing protein" evidence="1">
    <location>
        <begin position="22"/>
        <end position="513"/>
    </location>
</feature>
<protein>
    <recommendedName>
        <fullName evidence="7">DUF1593 domain-containing protein</fullName>
    </recommendedName>
</protein>
<dbReference type="AlphaFoldDB" id="A0A078S6Z3"/>
<dbReference type="RefSeq" id="WP_035447012.1">
    <property type="nucleotide sequence ID" value="NZ_JNHN01000096.1"/>
</dbReference>
<accession>A0A078S6Z3</accession>
<dbReference type="Gene3D" id="2.60.40.10">
    <property type="entry name" value="Immunoglobulins"/>
    <property type="match status" value="1"/>
</dbReference>
<dbReference type="GO" id="GO:0016799">
    <property type="term" value="F:hydrolase activity, hydrolyzing N-glycosyl compounds"/>
    <property type="evidence" value="ECO:0007669"/>
    <property type="project" value="InterPro"/>
</dbReference>
<evidence type="ECO:0000313" key="4">
    <source>
        <dbReference type="EMBL" id="KDS52676.1"/>
    </source>
</evidence>
<organism evidence="4 6">
    <name type="scientific">Bacteroides uniformis str. 3978 T3 ii</name>
    <dbReference type="NCBI Taxonomy" id="1339349"/>
    <lineage>
        <taxon>Bacteria</taxon>
        <taxon>Pseudomonadati</taxon>
        <taxon>Bacteroidota</taxon>
        <taxon>Bacteroidia</taxon>
        <taxon>Bacteroidales</taxon>
        <taxon>Bacteroidaceae</taxon>
        <taxon>Bacteroides</taxon>
    </lineage>
</organism>
<dbReference type="Proteomes" id="UP000028013">
    <property type="component" value="Unassembled WGS sequence"/>
</dbReference>
<keyword evidence="1" id="KW-0732">Signal</keyword>
<evidence type="ECO:0008006" key="7">
    <source>
        <dbReference type="Google" id="ProtNLM"/>
    </source>
</evidence>
<feature type="domain" description="Cellulose-binding Sde182 C-terminal" evidence="3">
    <location>
        <begin position="439"/>
        <end position="511"/>
    </location>
</feature>
<evidence type="ECO:0000256" key="1">
    <source>
        <dbReference type="SAM" id="SignalP"/>
    </source>
</evidence>